<dbReference type="PROSITE" id="PS50077">
    <property type="entry name" value="HEAT_REPEAT"/>
    <property type="match status" value="1"/>
</dbReference>
<sequence>MKRSSIVFCAAALFITLSFLFVPYLPAAELSSKEIKKIENGLKKLKNQGRSIQREGYMELKNIGLVSVPYLSDALKDKDINRESRILVCDLLGELKAKDGVPNLIYTLKNESYSIRAAACRALGKIADASAVDPLLEMLNDEESDVKESAAYALVSFNDKRIPPASVKLLKDQNERVRIAAITLLDNKLDPITAEDIREAFKKDKTSKVRQLAARALGGLKDKEAVAILTEAITEDSDNFVREECAISLGKIGDAKAAPALIEALKDEYKDVQLRASYALENITGKKFGRNYNEWSKWNEG</sequence>
<dbReference type="InterPro" id="IPR004155">
    <property type="entry name" value="PBS_lyase_HEAT"/>
</dbReference>
<accession>A0A2J0KY47</accession>
<evidence type="ECO:0008006" key="5">
    <source>
        <dbReference type="Google" id="ProtNLM"/>
    </source>
</evidence>
<dbReference type="EMBL" id="PEWV01000061">
    <property type="protein sequence ID" value="PIU41330.1"/>
    <property type="molecule type" value="Genomic_DNA"/>
</dbReference>
<dbReference type="Gene3D" id="1.25.10.10">
    <property type="entry name" value="Leucine-rich Repeat Variant"/>
    <property type="match status" value="2"/>
</dbReference>
<reference evidence="3 4" key="1">
    <citation type="submission" date="2017-09" db="EMBL/GenBank/DDBJ databases">
        <title>Depth-based differentiation of microbial function through sediment-hosted aquifers and enrichment of novel symbionts in the deep terrestrial subsurface.</title>
        <authorList>
            <person name="Probst A.J."/>
            <person name="Ladd B."/>
            <person name="Jarett J.K."/>
            <person name="Geller-Mcgrath D.E."/>
            <person name="Sieber C.M."/>
            <person name="Emerson J.B."/>
            <person name="Anantharaman K."/>
            <person name="Thomas B.C."/>
            <person name="Malmstrom R."/>
            <person name="Stieglmeier M."/>
            <person name="Klingl A."/>
            <person name="Woyke T."/>
            <person name="Ryan C.M."/>
            <person name="Banfield J.F."/>
        </authorList>
    </citation>
    <scope>NUCLEOTIDE SEQUENCE [LARGE SCALE GENOMIC DNA]</scope>
    <source>
        <strain evidence="3">CG07_land_8_20_14_0_80_42_15</strain>
    </source>
</reference>
<proteinExistence type="predicted"/>
<dbReference type="SUPFAM" id="SSF48371">
    <property type="entry name" value="ARM repeat"/>
    <property type="match status" value="1"/>
</dbReference>
<evidence type="ECO:0000256" key="1">
    <source>
        <dbReference type="ARBA" id="ARBA00045876"/>
    </source>
</evidence>
<dbReference type="PANTHER" id="PTHR12697">
    <property type="entry name" value="PBS LYASE HEAT-LIKE PROTEIN"/>
    <property type="match status" value="1"/>
</dbReference>
<comment type="caution">
    <text evidence="3">The sequence shown here is derived from an EMBL/GenBank/DDBJ whole genome shotgun (WGS) entry which is preliminary data.</text>
</comment>
<dbReference type="InterPro" id="IPR021133">
    <property type="entry name" value="HEAT_type_2"/>
</dbReference>
<gene>
    <name evidence="3" type="ORF">COS99_06085</name>
</gene>
<protein>
    <recommendedName>
        <fullName evidence="5">HEAT repeat domain-containing protein</fullName>
    </recommendedName>
</protein>
<comment type="function">
    <text evidence="1">Catalyzes the hydroxylation of the N(6)-(4-aminobutyl)-L-lysine intermediate produced by deoxyhypusine synthase/DHPS on a critical lysine of the eukaryotic translation initiation factor 5A/eIF-5A. This is the second step of the post-translational modification of that lysine into an unusual amino acid residue named hypusine. Hypusination is unique to mature eIF-5A factor and is essential for its function.</text>
</comment>
<evidence type="ECO:0000256" key="2">
    <source>
        <dbReference type="SAM" id="Coils"/>
    </source>
</evidence>
<evidence type="ECO:0000313" key="3">
    <source>
        <dbReference type="EMBL" id="PIU41330.1"/>
    </source>
</evidence>
<dbReference type="GO" id="GO:0016491">
    <property type="term" value="F:oxidoreductase activity"/>
    <property type="evidence" value="ECO:0007669"/>
    <property type="project" value="TreeGrafter"/>
</dbReference>
<name>A0A2J0KY47_9BACT</name>
<dbReference type="SMART" id="SM00567">
    <property type="entry name" value="EZ_HEAT"/>
    <property type="match status" value="4"/>
</dbReference>
<organism evidence="3 4">
    <name type="scientific">Candidatus Aquitaenariimonas noxiae</name>
    <dbReference type="NCBI Taxonomy" id="1974741"/>
    <lineage>
        <taxon>Bacteria</taxon>
        <taxon>Pseudomonadati</taxon>
        <taxon>Candidatus Omnitrophota</taxon>
        <taxon>Candidatus Aquitaenariimonas</taxon>
    </lineage>
</organism>
<dbReference type="AlphaFoldDB" id="A0A2J0KY47"/>
<keyword evidence="2" id="KW-0175">Coiled coil</keyword>
<dbReference type="Pfam" id="PF13646">
    <property type="entry name" value="HEAT_2"/>
    <property type="match status" value="2"/>
</dbReference>
<evidence type="ECO:0000313" key="4">
    <source>
        <dbReference type="Proteomes" id="UP000230052"/>
    </source>
</evidence>
<dbReference type="PANTHER" id="PTHR12697:SF5">
    <property type="entry name" value="DEOXYHYPUSINE HYDROXYLASE"/>
    <property type="match status" value="1"/>
</dbReference>
<dbReference type="InterPro" id="IPR011989">
    <property type="entry name" value="ARM-like"/>
</dbReference>
<dbReference type="Proteomes" id="UP000230052">
    <property type="component" value="Unassembled WGS sequence"/>
</dbReference>
<dbReference type="InterPro" id="IPR016024">
    <property type="entry name" value="ARM-type_fold"/>
</dbReference>
<feature type="coiled-coil region" evidence="2">
    <location>
        <begin position="28"/>
        <end position="55"/>
    </location>
</feature>